<dbReference type="PANTHER" id="PTHR33406:SF13">
    <property type="entry name" value="MEMBRANE PROTEIN YDFJ"/>
    <property type="match status" value="1"/>
</dbReference>
<dbReference type="Pfam" id="PF13649">
    <property type="entry name" value="Methyltransf_25"/>
    <property type="match status" value="1"/>
</dbReference>
<keyword evidence="8" id="KW-0808">Transferase</keyword>
<keyword evidence="8" id="KW-0012">Acyltransferase</keyword>
<feature type="transmembrane region" description="Helical" evidence="6">
    <location>
        <begin position="297"/>
        <end position="317"/>
    </location>
</feature>
<feature type="transmembrane region" description="Helical" evidence="6">
    <location>
        <begin position="826"/>
        <end position="846"/>
    </location>
</feature>
<accession>A0AAP2DNQ6</accession>
<dbReference type="SUPFAM" id="SSF69593">
    <property type="entry name" value="Glycerol-3-phosphate (1)-acyltransferase"/>
    <property type="match status" value="1"/>
</dbReference>
<feature type="transmembrane region" description="Helical" evidence="6">
    <location>
        <begin position="754"/>
        <end position="773"/>
    </location>
</feature>
<feature type="domain" description="Phospholipid/glycerol acyltransferase" evidence="7">
    <location>
        <begin position="894"/>
        <end position="1003"/>
    </location>
</feature>
<dbReference type="PANTHER" id="PTHR33406">
    <property type="entry name" value="MEMBRANE PROTEIN MJ1562-RELATED"/>
    <property type="match status" value="1"/>
</dbReference>
<dbReference type="InterPro" id="IPR002123">
    <property type="entry name" value="Plipid/glycerol_acylTrfase"/>
</dbReference>
<evidence type="ECO:0000256" key="6">
    <source>
        <dbReference type="SAM" id="Phobius"/>
    </source>
</evidence>
<evidence type="ECO:0000256" key="4">
    <source>
        <dbReference type="ARBA" id="ARBA00022989"/>
    </source>
</evidence>
<keyword evidence="3 6" id="KW-0812">Transmembrane</keyword>
<keyword evidence="2" id="KW-1003">Cell membrane</keyword>
<keyword evidence="4 6" id="KW-1133">Transmembrane helix</keyword>
<dbReference type="Gene3D" id="1.20.1640.10">
    <property type="entry name" value="Multidrug efflux transporter AcrB transmembrane domain"/>
    <property type="match status" value="2"/>
</dbReference>
<feature type="transmembrane region" description="Helical" evidence="6">
    <location>
        <begin position="686"/>
        <end position="706"/>
    </location>
</feature>
<evidence type="ECO:0000313" key="8">
    <source>
        <dbReference type="EMBL" id="MBT1699710.1"/>
    </source>
</evidence>
<proteinExistence type="predicted"/>
<dbReference type="GO" id="GO:0016746">
    <property type="term" value="F:acyltransferase activity"/>
    <property type="evidence" value="ECO:0007669"/>
    <property type="project" value="UniProtKB-KW"/>
</dbReference>
<keyword evidence="9" id="KW-1185">Reference proteome</keyword>
<dbReference type="InterPro" id="IPR050545">
    <property type="entry name" value="Mycobact_MmpL"/>
</dbReference>
<dbReference type="Proteomes" id="UP001319200">
    <property type="component" value="Unassembled WGS sequence"/>
</dbReference>
<dbReference type="InterPro" id="IPR029063">
    <property type="entry name" value="SAM-dependent_MTases_sf"/>
</dbReference>
<evidence type="ECO:0000259" key="7">
    <source>
        <dbReference type="SMART" id="SM00563"/>
    </source>
</evidence>
<dbReference type="SMART" id="SM00563">
    <property type="entry name" value="PlsC"/>
    <property type="match status" value="1"/>
</dbReference>
<dbReference type="Pfam" id="PF03176">
    <property type="entry name" value="MMPL"/>
    <property type="match status" value="2"/>
</dbReference>
<dbReference type="SUPFAM" id="SSF53335">
    <property type="entry name" value="S-adenosyl-L-methionine-dependent methyltransferases"/>
    <property type="match status" value="1"/>
</dbReference>
<feature type="transmembrane region" description="Helical" evidence="6">
    <location>
        <begin position="438"/>
        <end position="455"/>
    </location>
</feature>
<dbReference type="InterPro" id="IPR041698">
    <property type="entry name" value="Methyltransf_25"/>
</dbReference>
<sequence length="1287" mass="145311">MEQLFLNLYQYFQKRRAAFWSVFAGVFLLLAFTASRISVEEDITRFFPDDERVEKLDYVFRNSRFAERLVFMVSVKDSTTAPLPDSLIAFTEALVTQIDSTLRPYITAINSRIDDDKVMSLMNTVQDNLPLFLEERDYMAFDSLIKPDAVRETLTNHYRQLISPAGMVTKRIIVRDPLGFSFLALKKLRQLQYDNNVEVYDNYLVSKDRRHLLFFIQPAFRPTDTGKNAPFLEGLDKIIAETSVAHPKLKASYFGATSVAAGNARQLQRDTIITISLMLLLLAVFLVGFFRKKRVPFLILIPVAFGALFSLSCIFLIQGSISVIAIAAGSIILGIAVNYSLHFLSHLKHTGDVQEVIKDLVRPMTLGSTTTVLAFLCLQFVNASVLRDLGLFAAFSLVGAALCSLIFLPQLISASLWQHQSSTSWIEKVSLAGFDSSKYLVAAILLLTPVFFYFAQQVSFNADLGQLNFMKPEVREAQQRLESINKVSLSSVYVVSQDKSLEKALRKNELTTSRLNQLQNKGSVQRYSSVSSFVLSDSLQRARVNRWNAYWTKEKVDALTATVRQEGKQLKFSDQVFVNFENLLTHTYASGDTAVQNVFRRTFFDDYIIEKDGLATVITLANVQPEQKQQVYRDLESTPSNTFDRQMLANLFVEYVHADFNFIVTFTSVLVFMALLISYGRIELTLITFIPMLITWIWILGIMALAGIEFNIVNVMISTFIFGLGDDYSIFIMDGLQQEYKLGRKNLASIRTSILLSALTTISGLGVLIFAEHPALRSIAGISIIGIVCVFVVSQTIEPFLFRWLITRRTEQGLPPMTFFGICKTIFTYGFFVFGSFFLTIIGLLLKLIPFGRKSVTLFYHTLLSAFTRSLLALAPGLKVTVLNRTKDTFSKPSVIISNHTSFLDILLTTMLNPKLILVTNKWVWNSPVFGGVVRLAGYYPVTEGAEDSTDHLRARVKEGYSVVVFPEGTRSTDGRIKRFHKGAFYMAETLNLPVQPLLIHGAADTIPKSTMYLNNGAVTLKFLPAISPADTSFGQAYSERTKAIGRYFREEHARLQQQQETPAYYQHKLIANYLYKGPVLEWYMRIKLRLESYYEPFHKLVPANATVLDLGCGYGFLSYMLYFLSDGRQVTGVDYDEEKIGTASQCYARSARINFICADATRFALQQYDAIIIADVLHYLEPAQQREVIRKSIDALLPGGRLIIREGNADLKDRHQGTQLTEFFSVKLLKFNKSVNDLHFISGEAVKALAFERGCTLEVIDDTKFTSNVIFVIGKKPDMTILNTRP</sequence>
<comment type="subcellular location">
    <subcellularLocation>
        <location evidence="1">Cell membrane</location>
        <topology evidence="1">Multi-pass membrane protein</topology>
    </subcellularLocation>
</comment>
<dbReference type="GO" id="GO:0005886">
    <property type="term" value="C:plasma membrane"/>
    <property type="evidence" value="ECO:0007669"/>
    <property type="project" value="UniProtKB-SubCell"/>
</dbReference>
<dbReference type="RefSeq" id="WP_254167833.1">
    <property type="nucleotide sequence ID" value="NZ_JAHESF010000028.1"/>
</dbReference>
<feature type="transmembrane region" description="Helical" evidence="6">
    <location>
        <begin position="323"/>
        <end position="344"/>
    </location>
</feature>
<dbReference type="Pfam" id="PF01553">
    <property type="entry name" value="Acyltransferase"/>
    <property type="match status" value="1"/>
</dbReference>
<feature type="transmembrane region" description="Helical" evidence="6">
    <location>
        <begin position="272"/>
        <end position="290"/>
    </location>
</feature>
<evidence type="ECO:0000256" key="3">
    <source>
        <dbReference type="ARBA" id="ARBA00022692"/>
    </source>
</evidence>
<dbReference type="Gene3D" id="3.40.50.150">
    <property type="entry name" value="Vaccinia Virus protein VP39"/>
    <property type="match status" value="1"/>
</dbReference>
<evidence type="ECO:0000256" key="1">
    <source>
        <dbReference type="ARBA" id="ARBA00004651"/>
    </source>
</evidence>
<evidence type="ECO:0000256" key="2">
    <source>
        <dbReference type="ARBA" id="ARBA00022475"/>
    </source>
</evidence>
<dbReference type="CDD" id="cd07989">
    <property type="entry name" value="LPLAT_AGPAT-like"/>
    <property type="match status" value="1"/>
</dbReference>
<dbReference type="EMBL" id="JAHESF010000028">
    <property type="protein sequence ID" value="MBT1699710.1"/>
    <property type="molecule type" value="Genomic_DNA"/>
</dbReference>
<dbReference type="SUPFAM" id="SSF82866">
    <property type="entry name" value="Multidrug efflux transporter AcrB transmembrane domain"/>
    <property type="match status" value="2"/>
</dbReference>
<feature type="transmembrane region" description="Helical" evidence="6">
    <location>
        <begin position="391"/>
        <end position="417"/>
    </location>
</feature>
<evidence type="ECO:0000256" key="5">
    <source>
        <dbReference type="ARBA" id="ARBA00023136"/>
    </source>
</evidence>
<gene>
    <name evidence="8" type="ORF">KK083_22675</name>
</gene>
<feature type="transmembrane region" description="Helical" evidence="6">
    <location>
        <begin position="779"/>
        <end position="805"/>
    </location>
</feature>
<dbReference type="InterPro" id="IPR004869">
    <property type="entry name" value="MMPL_dom"/>
</dbReference>
<dbReference type="CDD" id="cd02440">
    <property type="entry name" value="AdoMet_MTases"/>
    <property type="match status" value="1"/>
</dbReference>
<name>A0AAP2DNQ6_9BACT</name>
<evidence type="ECO:0000313" key="9">
    <source>
        <dbReference type="Proteomes" id="UP001319200"/>
    </source>
</evidence>
<keyword evidence="5 6" id="KW-0472">Membrane</keyword>
<comment type="caution">
    <text evidence="8">The sequence shown here is derived from an EMBL/GenBank/DDBJ whole genome shotgun (WGS) entry which is preliminary data.</text>
</comment>
<feature type="transmembrane region" description="Helical" evidence="6">
    <location>
        <begin position="660"/>
        <end position="679"/>
    </location>
</feature>
<reference evidence="8 9" key="1">
    <citation type="submission" date="2021-05" db="EMBL/GenBank/DDBJ databases">
        <title>A Polyphasic approach of four new species of the genus Ohtaekwangia: Ohtaekwangia histidinii sp. nov., Ohtaekwangia cretensis sp. nov., Ohtaekwangia indiensis sp. nov., Ohtaekwangia reichenbachii sp. nov. from diverse environment.</title>
        <authorList>
            <person name="Octaviana S."/>
        </authorList>
    </citation>
    <scope>NUCLEOTIDE SEQUENCE [LARGE SCALE GENOMIC DNA]</scope>
    <source>
        <strain evidence="8 9">PWU4</strain>
    </source>
</reference>
<protein>
    <submittedName>
        <fullName evidence="8">1-acyl-sn-glycerol-3-phosphate acyltransferase</fullName>
    </submittedName>
</protein>
<organism evidence="8 9">
    <name type="scientific">Chryseosolibacter histidini</name>
    <dbReference type="NCBI Taxonomy" id="2782349"/>
    <lineage>
        <taxon>Bacteria</taxon>
        <taxon>Pseudomonadati</taxon>
        <taxon>Bacteroidota</taxon>
        <taxon>Cytophagia</taxon>
        <taxon>Cytophagales</taxon>
        <taxon>Chryseotaleaceae</taxon>
        <taxon>Chryseosolibacter</taxon>
    </lineage>
</organism>